<organism evidence="1 2">
    <name type="scientific">Pedobacter africanus</name>
    <dbReference type="NCBI Taxonomy" id="151894"/>
    <lineage>
        <taxon>Bacteria</taxon>
        <taxon>Pseudomonadati</taxon>
        <taxon>Bacteroidota</taxon>
        <taxon>Sphingobacteriia</taxon>
        <taxon>Sphingobacteriales</taxon>
        <taxon>Sphingobacteriaceae</taxon>
        <taxon>Pedobacter</taxon>
    </lineage>
</organism>
<accession>A0A1W2CNU1</accession>
<reference evidence="2" key="1">
    <citation type="submission" date="2017-04" db="EMBL/GenBank/DDBJ databases">
        <authorList>
            <person name="Varghese N."/>
            <person name="Submissions S."/>
        </authorList>
    </citation>
    <scope>NUCLEOTIDE SEQUENCE [LARGE SCALE GENOMIC DNA]</scope>
    <source>
        <strain evidence="2">DSM 12126</strain>
    </source>
</reference>
<dbReference type="InterPro" id="IPR038468">
    <property type="entry name" value="MmpS_C"/>
</dbReference>
<sequence>MNLKEEISMKTLTLKSYALKMTALFLGVVLFASCSKDKKDGPSGYPKDVQVEYKVTSVANVTSGEVIYDNETGARTTINPAALPFSKKMTVKVKAGDVLSMSFYTGTSGTVKLELLVDGKVVDSKTPSSSGSSIYDVVSYGFE</sequence>
<protein>
    <submittedName>
        <fullName evidence="1">Uncharacterized protein</fullName>
    </submittedName>
</protein>
<dbReference type="Gene3D" id="2.60.40.2880">
    <property type="entry name" value="MmpS1-5, C-terminal soluble domain"/>
    <property type="match status" value="1"/>
</dbReference>
<evidence type="ECO:0000313" key="1">
    <source>
        <dbReference type="EMBL" id="SMC86654.1"/>
    </source>
</evidence>
<proteinExistence type="predicted"/>
<gene>
    <name evidence="1" type="ORF">SAMN04488524_3034</name>
</gene>
<evidence type="ECO:0000313" key="2">
    <source>
        <dbReference type="Proteomes" id="UP000192756"/>
    </source>
</evidence>
<dbReference type="PROSITE" id="PS51257">
    <property type="entry name" value="PROKAR_LIPOPROTEIN"/>
    <property type="match status" value="1"/>
</dbReference>
<keyword evidence="2" id="KW-1185">Reference proteome</keyword>
<dbReference type="Proteomes" id="UP000192756">
    <property type="component" value="Unassembled WGS sequence"/>
</dbReference>
<name>A0A1W2CNU1_9SPHI</name>
<dbReference type="EMBL" id="FWXT01000002">
    <property type="protein sequence ID" value="SMC86654.1"/>
    <property type="molecule type" value="Genomic_DNA"/>
</dbReference>
<dbReference type="AlphaFoldDB" id="A0A1W2CNU1"/>
<dbReference type="STRING" id="151894.SAMN04488524_3034"/>